<proteinExistence type="predicted"/>
<evidence type="ECO:0000256" key="2">
    <source>
        <dbReference type="SAM" id="MobiDB-lite"/>
    </source>
</evidence>
<comment type="caution">
    <text evidence="3">The sequence shown here is derived from an EMBL/GenBank/DDBJ whole genome shotgun (WGS) entry which is preliminary data.</text>
</comment>
<evidence type="ECO:0000313" key="3">
    <source>
        <dbReference type="EMBL" id="PSC74100.1"/>
    </source>
</evidence>
<protein>
    <submittedName>
        <fullName evidence="3">Uncharacterized protein</fullName>
    </submittedName>
</protein>
<evidence type="ECO:0000313" key="4">
    <source>
        <dbReference type="Proteomes" id="UP000239649"/>
    </source>
</evidence>
<feature type="compositionally biased region" description="Low complexity" evidence="2">
    <location>
        <begin position="384"/>
        <end position="425"/>
    </location>
</feature>
<feature type="compositionally biased region" description="Low complexity" evidence="2">
    <location>
        <begin position="482"/>
        <end position="499"/>
    </location>
</feature>
<feature type="coiled-coil region" evidence="1">
    <location>
        <begin position="329"/>
        <end position="364"/>
    </location>
</feature>
<name>A0A2P6VJ60_9CHLO</name>
<keyword evidence="1" id="KW-0175">Coiled coil</keyword>
<gene>
    <name evidence="3" type="ORF">C2E20_2846</name>
</gene>
<evidence type="ECO:0000256" key="1">
    <source>
        <dbReference type="SAM" id="Coils"/>
    </source>
</evidence>
<feature type="region of interest" description="Disordered" evidence="2">
    <location>
        <begin position="383"/>
        <end position="426"/>
    </location>
</feature>
<dbReference type="EMBL" id="LHPF02000005">
    <property type="protein sequence ID" value="PSC74100.1"/>
    <property type="molecule type" value="Genomic_DNA"/>
</dbReference>
<feature type="region of interest" description="Disordered" evidence="2">
    <location>
        <begin position="455"/>
        <end position="517"/>
    </location>
</feature>
<accession>A0A2P6VJ60</accession>
<dbReference type="Proteomes" id="UP000239649">
    <property type="component" value="Unassembled WGS sequence"/>
</dbReference>
<reference evidence="3 4" key="1">
    <citation type="journal article" date="2018" name="Plant J.">
        <title>Genome sequences of Chlorella sorokiniana UTEX 1602 and Micractinium conductrix SAG 241.80: implications to maltose excretion by a green alga.</title>
        <authorList>
            <person name="Arriola M.B."/>
            <person name="Velmurugan N."/>
            <person name="Zhang Y."/>
            <person name="Plunkett M.H."/>
            <person name="Hondzo H."/>
            <person name="Barney B.M."/>
        </authorList>
    </citation>
    <scope>NUCLEOTIDE SEQUENCE [LARGE SCALE GENOMIC DNA]</scope>
    <source>
        <strain evidence="3 4">SAG 241.80</strain>
    </source>
</reference>
<sequence length="517" mass="55035">MSRAGWQVPGIHGWGAMEVVAVRNGISAITADLTRHISKTDPTHGQRLSRLKTSKSVAVELGKRQPWELAGAIGLGRALTEWRTGPIGKAMAEAAARGKSISAAQAVKIVLLAATAAVDVQGSLALAAAVAALLGVAAKPMLMRKATEGLELYCLNLGMPSVGKWGGCMELANQLMALVATDVLDTLRSDVLPTLRIIYPGMLPATGAARSPLHTLFREGGLNLVAGHNAATKVQADLQRRADQCSGQLSMEQSAFIDATQDTLTQYARNLKQLAPALNVEGDLLGAERHADTAQHIGQLLVTVQDEARRTRQQLDEGLLGLLGLLRPLAETIENQREEQRQQRELLQQQLELQRQQRQQLAEMLAGQVELKAMLSQFVPQTEQHPAAAAAHPQQQQLETAASAPSAPSSAAPPAAPQPQFSSPAARRHQMLVVDDEPASPSQQHMPAAGQLEQLLPAGEPAVAPSPWSPDVFADLESPAESSRQLQSLNPSSSSPAANPYFLGITPLPSPVCARRP</sequence>
<dbReference type="AlphaFoldDB" id="A0A2P6VJ60"/>
<organism evidence="3 4">
    <name type="scientific">Micractinium conductrix</name>
    <dbReference type="NCBI Taxonomy" id="554055"/>
    <lineage>
        <taxon>Eukaryota</taxon>
        <taxon>Viridiplantae</taxon>
        <taxon>Chlorophyta</taxon>
        <taxon>core chlorophytes</taxon>
        <taxon>Trebouxiophyceae</taxon>
        <taxon>Chlorellales</taxon>
        <taxon>Chlorellaceae</taxon>
        <taxon>Chlorella clade</taxon>
        <taxon>Micractinium</taxon>
    </lineage>
</organism>
<keyword evidence="4" id="KW-1185">Reference proteome</keyword>